<proteinExistence type="predicted"/>
<dbReference type="KEGG" id="ccx:COCOR_04047"/>
<dbReference type="Proteomes" id="UP000007587">
    <property type="component" value="Chromosome"/>
</dbReference>
<dbReference type="AlphaFoldDB" id="H8MVR6"/>
<name>H8MVR6_CORCM</name>
<dbReference type="EMBL" id="CP003389">
    <property type="protein sequence ID" value="AFE05596.1"/>
    <property type="molecule type" value="Genomic_DNA"/>
</dbReference>
<dbReference type="InParanoid" id="H8MVR6"/>
<sequence length="141" mass="15905">MAESIWHQLDRMVAEYLKVKTLLRAVRGGRFRGRKPNGKWWVRFGSGRMAVDLLADSPEELVRRAAVYRCGECGHKTQGHRLKAKDEVFCPGVTCTCEATQAQIIAKQSTTAWIAERAGMTERELFRGVRGPEVQTEDARA</sequence>
<dbReference type="STRING" id="1144275.COCOR_04047"/>
<dbReference type="OrthoDB" id="5523187at2"/>
<protein>
    <submittedName>
        <fullName evidence="1">Uncharacterized protein</fullName>
    </submittedName>
</protein>
<reference evidence="1 2" key="1">
    <citation type="journal article" date="2012" name="J. Bacteriol.">
        <title>Complete Genome Sequence of the Fruiting Myxobacterium Corallococcus coralloides DSM 2259.</title>
        <authorList>
            <person name="Huntley S."/>
            <person name="Zhang Y."/>
            <person name="Treuner-Lange A."/>
            <person name="Kneip S."/>
            <person name="Sensen C.W."/>
            <person name="Sogaard-Andersen L."/>
        </authorList>
    </citation>
    <scope>NUCLEOTIDE SEQUENCE [LARGE SCALE GENOMIC DNA]</scope>
    <source>
        <strain evidence="2">ATCC 25202 / DSM 2259 / NBRC 100086 / M2</strain>
    </source>
</reference>
<dbReference type="HOGENOM" id="CLU_1822130_0_0_7"/>
<dbReference type="RefSeq" id="WP_014396858.1">
    <property type="nucleotide sequence ID" value="NC_017030.1"/>
</dbReference>
<organism evidence="1 2">
    <name type="scientific">Corallococcus coralloides (strain ATCC 25202 / DSM 2259 / NBRC 100086 / M2)</name>
    <name type="common">Myxococcus coralloides</name>
    <dbReference type="NCBI Taxonomy" id="1144275"/>
    <lineage>
        <taxon>Bacteria</taxon>
        <taxon>Pseudomonadati</taxon>
        <taxon>Myxococcota</taxon>
        <taxon>Myxococcia</taxon>
        <taxon>Myxococcales</taxon>
        <taxon>Cystobacterineae</taxon>
        <taxon>Myxococcaceae</taxon>
        <taxon>Corallococcus</taxon>
    </lineage>
</organism>
<reference evidence="2" key="2">
    <citation type="submission" date="2012-03" db="EMBL/GenBank/DDBJ databases">
        <title>Genome sequence of the fruiting myxobacterium Corallococcus coralloides DSM 2259.</title>
        <authorList>
            <person name="Huntley S."/>
            <person name="Zhang Y."/>
            <person name="Treuner-Lange A."/>
            <person name="Sensen C.W."/>
            <person name="Sogaard-Andersen L."/>
        </authorList>
    </citation>
    <scope>NUCLEOTIDE SEQUENCE [LARGE SCALE GENOMIC DNA]</scope>
    <source>
        <strain evidence="2">ATCC 25202 / DSM 2259 / NBRC 100086 / M2</strain>
    </source>
</reference>
<evidence type="ECO:0000313" key="2">
    <source>
        <dbReference type="Proteomes" id="UP000007587"/>
    </source>
</evidence>
<accession>H8MVR6</accession>
<keyword evidence="2" id="KW-1185">Reference proteome</keyword>
<gene>
    <name evidence="1" type="ordered locus">COCOR_04047</name>
</gene>
<evidence type="ECO:0000313" key="1">
    <source>
        <dbReference type="EMBL" id="AFE05596.1"/>
    </source>
</evidence>